<sequence>MKDDTAQSPPPVTTAGLPAGFGVLGEAFTASPAAAANGCLTLGATAAAAGHAAASSTLWLVDSDGQNCLSGGPWSAQVNATAAQQQQPAELQQLEYLKQRRQQQLLLLQQQQAQQQHIHEQQLRQQLLLQQHPPLQQPVNPQVLQHHLQLQQVQQQQQLQQQHLQHIISQQLLQDQQSQREAEEQLARQLLQQQELLKQQELLQQQKLLQQQGLLQHELIQRQELQQHQELQRQELQQRRQQELQEERLQHVAQEQVAAPASPEQISSLQDRGKEQQQLLAVLQNDQREQDQQEEAYPAAAVSASSAPKQQESNPSSTGSPPSSGGLPASAASESAASDYLSSNKIEGEAGPSPPSLHSLPGAPAPEVDATQELPSATAGAAAVSSASEAAADPEEGFSSALPSKVPRGVWFNRSTGCWLACVSGVGKRLHVFSSKRYGHERAFQMAVNCKEADKAQAAGGVGGASEGASGGPGVPPQDVFAAPTPKGQTAAASPAVAGGSRRNRNTAARRQQQQQQHPHVRACSPGGSSRGPDMYVTTMRQGEGDDDEAMDSATDTRTDEGSHAAGLIERSKRRRVLSWRGAEAAASGLYSSLGGPEEGGSQRGNGALCSSNGSSNTGSMRPATRTSSGGTYERHRTESLLDGVPKGVWFNSHTKSWTCTTAGPKRQLLVFSSNRFGFAEARRMAISARLASLKLEGLPVPHCPLLYEPPGGVGASRALAGPTGDGSQLPGATGLGGPLGVPAEGWGGYSPHEGGDDGYGGHLGGVAGARRRRRQRDGAPHFVNCRQRRGVEGDESGSDPWDAFRSGLPLVAEKDTASSSTTAAARGGGFPLRRLCASERRLLEVGSIALELLLKDLLRLCGEELAGAAACFTFPVFAAIRRAISRTQKASDPLQFQSLFKAFSICVRCQKLPSRLGPRQQAELLTKVLAAERVYKKEQEQQQQAQAASVDATADASADSSAASAAGASTEAGEHTTVVLNPAEQNDAVEARPATPGVESSGAVAAQQATSSDGGPADATTDSASAYAAATPDTATVTDTATADAAVPVVAGLNEASAADAASAAIGVATARAPDSAAAMAIDAATAGVAAIQDEAGAALCAAAFAADASTVMEIGPVVTESEGVAESGVYVVNSSPVVVSVDAAVADDIAAAGESTVVAGTVAEGMFSSPYVSGAVYSPHRLEAGSVSPEAALDEGAAQPLKANNSEPELETAAAGRRIETSDDRSSEYAADHGTSALSTAAFTLAAGGCAALAEPREALNCIAATEIPVAAPLAKAVSEFDAVQTKLPSDRVESSTLCSRQDSLVLEEGAQDGPPRGSSGAPTNVF</sequence>
<feature type="compositionally biased region" description="Low complexity" evidence="1">
    <location>
        <begin position="356"/>
        <end position="366"/>
    </location>
</feature>
<feature type="region of interest" description="Disordered" evidence="1">
    <location>
        <begin position="1200"/>
        <end position="1234"/>
    </location>
</feature>
<dbReference type="GeneID" id="25254707"/>
<feature type="region of interest" description="Disordered" evidence="1">
    <location>
        <begin position="482"/>
        <end position="570"/>
    </location>
</feature>
<dbReference type="Pfam" id="PF14733">
    <property type="entry name" value="ACDC"/>
    <property type="match status" value="1"/>
</dbReference>
<evidence type="ECO:0000256" key="1">
    <source>
        <dbReference type="SAM" id="MobiDB-lite"/>
    </source>
</evidence>
<dbReference type="EMBL" id="HG675717">
    <property type="protein sequence ID" value="CDJ42420.1"/>
    <property type="molecule type" value="Genomic_DNA"/>
</dbReference>
<feature type="region of interest" description="Disordered" evidence="1">
    <location>
        <begin position="251"/>
        <end position="273"/>
    </location>
</feature>
<dbReference type="VEuPathDB" id="ToxoDB:ETH_00028070"/>
<feature type="region of interest" description="Disordered" evidence="1">
    <location>
        <begin position="286"/>
        <end position="368"/>
    </location>
</feature>
<feature type="compositionally biased region" description="Polar residues" evidence="1">
    <location>
        <begin position="609"/>
        <end position="631"/>
    </location>
</feature>
<protein>
    <recommendedName>
        <fullName evidence="2">AP2-coincident C-terminal domain-containing protein</fullName>
    </recommendedName>
</protein>
<reference evidence="3" key="1">
    <citation type="submission" date="2013-10" db="EMBL/GenBank/DDBJ databases">
        <title>Genomic analysis of the causative agents of coccidiosis in chickens.</title>
        <authorList>
            <person name="Reid A.J."/>
            <person name="Blake D."/>
            <person name="Billington K."/>
            <person name="Browne H."/>
            <person name="Dunn M."/>
            <person name="Hung S."/>
            <person name="Kawahara F."/>
            <person name="Miranda-Saavedra D."/>
            <person name="Mourier T."/>
            <person name="Nagra H."/>
            <person name="Otto T.D."/>
            <person name="Rawlings N."/>
            <person name="Sanchez A."/>
            <person name="Sanders M."/>
            <person name="Subramaniam C."/>
            <person name="Tay Y."/>
            <person name="Dear P."/>
            <person name="Doerig C."/>
            <person name="Gruber A."/>
            <person name="Parkinson J."/>
            <person name="Shirley M."/>
            <person name="Wan K.L."/>
            <person name="Berriman M."/>
            <person name="Tomley F."/>
            <person name="Pain A."/>
        </authorList>
    </citation>
    <scope>NUCLEOTIDE SEQUENCE [LARGE SCALE GENOMIC DNA]</scope>
    <source>
        <strain evidence="3">Houghton</strain>
    </source>
</reference>
<accession>U6L3V8</accession>
<evidence type="ECO:0000313" key="4">
    <source>
        <dbReference type="Proteomes" id="UP000030747"/>
    </source>
</evidence>
<organism evidence="3 4">
    <name type="scientific">Eimeria tenella</name>
    <name type="common">Coccidian parasite</name>
    <dbReference type="NCBI Taxonomy" id="5802"/>
    <lineage>
        <taxon>Eukaryota</taxon>
        <taxon>Sar</taxon>
        <taxon>Alveolata</taxon>
        <taxon>Apicomplexa</taxon>
        <taxon>Conoidasida</taxon>
        <taxon>Coccidia</taxon>
        <taxon>Eucoccidiorida</taxon>
        <taxon>Eimeriorina</taxon>
        <taxon>Eimeriidae</taxon>
        <taxon>Eimeria</taxon>
    </lineage>
</organism>
<evidence type="ECO:0000259" key="2">
    <source>
        <dbReference type="Pfam" id="PF14733"/>
    </source>
</evidence>
<keyword evidence="4" id="KW-1185">Reference proteome</keyword>
<feature type="region of interest" description="Disordered" evidence="1">
    <location>
        <begin position="590"/>
        <end position="639"/>
    </location>
</feature>
<dbReference type="Gene3D" id="1.20.5.2050">
    <property type="match status" value="2"/>
</dbReference>
<proteinExistence type="predicted"/>
<feature type="compositionally biased region" description="Low complexity" evidence="1">
    <location>
        <begin position="299"/>
        <end position="343"/>
    </location>
</feature>
<feature type="domain" description="AP2-coincident C-terminal" evidence="2">
    <location>
        <begin position="843"/>
        <end position="928"/>
    </location>
</feature>
<name>U6L3V8_EIMTE</name>
<feature type="compositionally biased region" description="Low complexity" evidence="1">
    <location>
        <begin position="506"/>
        <end position="517"/>
    </location>
</feature>
<dbReference type="OrthoDB" id="378734at2759"/>
<feature type="region of interest" description="Disordered" evidence="1">
    <location>
        <begin position="1288"/>
        <end position="1329"/>
    </location>
</feature>
<evidence type="ECO:0000313" key="3">
    <source>
        <dbReference type="EMBL" id="CDJ42420.1"/>
    </source>
</evidence>
<gene>
    <name evidence="3" type="ORF">ETH_00028070</name>
</gene>
<reference evidence="3" key="2">
    <citation type="submission" date="2013-10" db="EMBL/GenBank/DDBJ databases">
        <authorList>
            <person name="Aslett M."/>
        </authorList>
    </citation>
    <scope>NUCLEOTIDE SEQUENCE [LARGE SCALE GENOMIC DNA]</scope>
    <source>
        <strain evidence="3">Houghton</strain>
    </source>
</reference>
<dbReference type="VEuPathDB" id="ToxoDB:ETH2_1300100"/>
<feature type="region of interest" description="Disordered" evidence="1">
    <location>
        <begin position="991"/>
        <end position="1024"/>
    </location>
</feature>
<dbReference type="Proteomes" id="UP000030747">
    <property type="component" value="Unassembled WGS sequence"/>
</dbReference>
<feature type="compositionally biased region" description="Basic and acidic residues" evidence="1">
    <location>
        <begin position="1219"/>
        <end position="1233"/>
    </location>
</feature>
<dbReference type="InterPro" id="IPR028078">
    <property type="entry name" value="ACDC"/>
</dbReference>
<dbReference type="RefSeq" id="XP_013233170.1">
    <property type="nucleotide sequence ID" value="XM_013377716.1"/>
</dbReference>